<dbReference type="InterPro" id="IPR034746">
    <property type="entry name" value="POTRA"/>
</dbReference>
<sequence>MSNKISIKKVVFFTIWVVIGITMLTLLVKAMASQGTDQCKDYTVSIKGVDAGELFLTEKDVVKLVTTATNGKIKGQSKNKLPLQKLEQLLEDNHWVKDAELFFDNKDILHINVTERKPIARVFSVDGRSFYIDDIGTLLPLSDQVSAKLPVFTGFIAKKQLNKKDSVLLNDMVVTAKYINESEFWQSQVSQIDISACGNDCWNFDMIPLVGNHTVKLGDGKNIADKFSRLMTFYKKVLTPVGFEKYKTVDVRFDGQVVGVKGNISKVDSIQLRRNIDNILKQSRELNEMMAVMPVVDNSKPLLPDVALGEDQDKGVGEDNEPTVSNTRPAATTTADKPKPEKTATDKKPVKVTPAKTTRPADKPAAKPRPATNKTGTQPKAVMPKRG</sequence>
<evidence type="ECO:0000256" key="1">
    <source>
        <dbReference type="ARBA" id="ARBA00004370"/>
    </source>
</evidence>
<comment type="subcellular location">
    <subcellularLocation>
        <location evidence="1">Membrane</location>
    </subcellularLocation>
</comment>
<evidence type="ECO:0000313" key="5">
    <source>
        <dbReference type="EMBL" id="MFD2919545.1"/>
    </source>
</evidence>
<evidence type="ECO:0000256" key="3">
    <source>
        <dbReference type="SAM" id="MobiDB-lite"/>
    </source>
</evidence>
<feature type="compositionally biased region" description="Polar residues" evidence="3">
    <location>
        <begin position="322"/>
        <end position="335"/>
    </location>
</feature>
<organism evidence="5 6">
    <name type="scientific">Terrimonas rubra</name>
    <dbReference type="NCBI Taxonomy" id="1035890"/>
    <lineage>
        <taxon>Bacteria</taxon>
        <taxon>Pseudomonadati</taxon>
        <taxon>Bacteroidota</taxon>
        <taxon>Chitinophagia</taxon>
        <taxon>Chitinophagales</taxon>
        <taxon>Chitinophagaceae</taxon>
        <taxon>Terrimonas</taxon>
    </lineage>
</organism>
<keyword evidence="5" id="KW-0132">Cell division</keyword>
<feature type="compositionally biased region" description="Basic and acidic residues" evidence="3">
    <location>
        <begin position="336"/>
        <end position="349"/>
    </location>
</feature>
<keyword evidence="6" id="KW-1185">Reference proteome</keyword>
<comment type="caution">
    <text evidence="5">The sequence shown here is derived from an EMBL/GenBank/DDBJ whole genome shotgun (WGS) entry which is preliminary data.</text>
</comment>
<gene>
    <name evidence="5" type="ORF">ACFS6H_07505</name>
</gene>
<evidence type="ECO:0000313" key="6">
    <source>
        <dbReference type="Proteomes" id="UP001597511"/>
    </source>
</evidence>
<evidence type="ECO:0000259" key="4">
    <source>
        <dbReference type="PROSITE" id="PS51779"/>
    </source>
</evidence>
<dbReference type="GO" id="GO:0051301">
    <property type="term" value="P:cell division"/>
    <property type="evidence" value="ECO:0007669"/>
    <property type="project" value="UniProtKB-KW"/>
</dbReference>
<dbReference type="RefSeq" id="WP_386096839.1">
    <property type="nucleotide sequence ID" value="NZ_JBHUOZ010000001.1"/>
</dbReference>
<keyword evidence="2" id="KW-0472">Membrane</keyword>
<protein>
    <submittedName>
        <fullName evidence="5">Cell division protein FtsQ/DivIB</fullName>
    </submittedName>
</protein>
<accession>A0ABW6A2I9</accession>
<proteinExistence type="predicted"/>
<dbReference type="PROSITE" id="PS51779">
    <property type="entry name" value="POTRA"/>
    <property type="match status" value="1"/>
</dbReference>
<dbReference type="EMBL" id="JBHUOZ010000001">
    <property type="protein sequence ID" value="MFD2919545.1"/>
    <property type="molecule type" value="Genomic_DNA"/>
</dbReference>
<name>A0ABW6A2I9_9BACT</name>
<dbReference type="Proteomes" id="UP001597511">
    <property type="component" value="Unassembled WGS sequence"/>
</dbReference>
<keyword evidence="5" id="KW-0131">Cell cycle</keyword>
<feature type="domain" description="POTRA" evidence="4">
    <location>
        <begin position="42"/>
        <end position="116"/>
    </location>
</feature>
<reference evidence="6" key="1">
    <citation type="journal article" date="2019" name="Int. J. Syst. Evol. Microbiol.">
        <title>The Global Catalogue of Microorganisms (GCM) 10K type strain sequencing project: providing services to taxonomists for standard genome sequencing and annotation.</title>
        <authorList>
            <consortium name="The Broad Institute Genomics Platform"/>
            <consortium name="The Broad Institute Genome Sequencing Center for Infectious Disease"/>
            <person name="Wu L."/>
            <person name="Ma J."/>
        </authorList>
    </citation>
    <scope>NUCLEOTIDE SEQUENCE [LARGE SCALE GENOMIC DNA]</scope>
    <source>
        <strain evidence="6">KCTC 23299</strain>
    </source>
</reference>
<feature type="region of interest" description="Disordered" evidence="3">
    <location>
        <begin position="303"/>
        <end position="387"/>
    </location>
</feature>
<evidence type="ECO:0000256" key="2">
    <source>
        <dbReference type="ARBA" id="ARBA00023136"/>
    </source>
</evidence>